<dbReference type="Pfam" id="PF07690">
    <property type="entry name" value="MFS_1"/>
    <property type="match status" value="2"/>
</dbReference>
<feature type="transmembrane region" description="Helical" evidence="6">
    <location>
        <begin position="212"/>
        <end position="236"/>
    </location>
</feature>
<feature type="transmembrane region" description="Helical" evidence="6">
    <location>
        <begin position="164"/>
        <end position="185"/>
    </location>
</feature>
<dbReference type="PANTHER" id="PTHR23531">
    <property type="entry name" value="QUINOLENE RESISTANCE PROTEIN NORA"/>
    <property type="match status" value="1"/>
</dbReference>
<feature type="transmembrane region" description="Helical" evidence="6">
    <location>
        <begin position="107"/>
        <end position="125"/>
    </location>
</feature>
<evidence type="ECO:0000256" key="3">
    <source>
        <dbReference type="ARBA" id="ARBA00022692"/>
    </source>
</evidence>
<dbReference type="PROSITE" id="PS50850">
    <property type="entry name" value="MFS"/>
    <property type="match status" value="1"/>
</dbReference>
<dbReference type="OrthoDB" id="9814001at2"/>
<evidence type="ECO:0000256" key="6">
    <source>
        <dbReference type="SAM" id="Phobius"/>
    </source>
</evidence>
<evidence type="ECO:0000256" key="5">
    <source>
        <dbReference type="ARBA" id="ARBA00023136"/>
    </source>
</evidence>
<dbReference type="EMBL" id="LQNT01000011">
    <property type="protein sequence ID" value="KZE37300.1"/>
    <property type="molecule type" value="Genomic_DNA"/>
</dbReference>
<dbReference type="SUPFAM" id="SSF103473">
    <property type="entry name" value="MFS general substrate transporter"/>
    <property type="match status" value="1"/>
</dbReference>
<evidence type="ECO:0000313" key="9">
    <source>
        <dbReference type="Proteomes" id="UP000076490"/>
    </source>
</evidence>
<proteinExistence type="predicted"/>
<name>A0A161SQ18_9BACL</name>
<feature type="transmembrane region" description="Helical" evidence="6">
    <location>
        <begin position="44"/>
        <end position="66"/>
    </location>
</feature>
<comment type="subcellular location">
    <subcellularLocation>
        <location evidence="1">Cell membrane</location>
        <topology evidence="1">Multi-pass membrane protein</topology>
    </subcellularLocation>
</comment>
<dbReference type="PROSITE" id="PS00217">
    <property type="entry name" value="SUGAR_TRANSPORT_2"/>
    <property type="match status" value="1"/>
</dbReference>
<dbReference type="InterPro" id="IPR011701">
    <property type="entry name" value="MFS"/>
</dbReference>
<dbReference type="InterPro" id="IPR005829">
    <property type="entry name" value="Sugar_transporter_CS"/>
</dbReference>
<keyword evidence="5 6" id="KW-0472">Membrane</keyword>
<feature type="transmembrane region" description="Helical" evidence="6">
    <location>
        <begin position="137"/>
        <end position="158"/>
    </location>
</feature>
<feature type="transmembrane region" description="Helical" evidence="6">
    <location>
        <begin position="364"/>
        <end position="383"/>
    </location>
</feature>
<keyword evidence="2" id="KW-0813">Transport</keyword>
<comment type="caution">
    <text evidence="8">The sequence shown here is derived from an EMBL/GenBank/DDBJ whole genome shotgun (WGS) entry which is preliminary data.</text>
</comment>
<gene>
    <name evidence="8" type="ORF">AV656_12080</name>
</gene>
<keyword evidence="3 6" id="KW-0812">Transmembrane</keyword>
<dbReference type="GO" id="GO:0022857">
    <property type="term" value="F:transmembrane transporter activity"/>
    <property type="evidence" value="ECO:0007669"/>
    <property type="project" value="InterPro"/>
</dbReference>
<dbReference type="Gene3D" id="1.20.1250.20">
    <property type="entry name" value="MFS general substrate transporter like domains"/>
    <property type="match status" value="1"/>
</dbReference>
<dbReference type="CDD" id="cd17489">
    <property type="entry name" value="MFS_YfcJ_like"/>
    <property type="match status" value="1"/>
</dbReference>
<feature type="transmembrane region" description="Helical" evidence="6">
    <location>
        <begin position="78"/>
        <end position="95"/>
    </location>
</feature>
<feature type="transmembrane region" description="Helical" evidence="6">
    <location>
        <begin position="242"/>
        <end position="260"/>
    </location>
</feature>
<dbReference type="InterPro" id="IPR036259">
    <property type="entry name" value="MFS_trans_sf"/>
</dbReference>
<keyword evidence="4 6" id="KW-1133">Transmembrane helix</keyword>
<dbReference type="RefSeq" id="WP_063182417.1">
    <property type="nucleotide sequence ID" value="NZ_LQNT01000011.1"/>
</dbReference>
<evidence type="ECO:0000313" key="8">
    <source>
        <dbReference type="EMBL" id="KZE37300.1"/>
    </source>
</evidence>
<dbReference type="InterPro" id="IPR052714">
    <property type="entry name" value="MFS_Exporter"/>
</dbReference>
<dbReference type="Gene3D" id="1.20.1720.10">
    <property type="entry name" value="Multidrug resistance protein D"/>
    <property type="match status" value="1"/>
</dbReference>
<evidence type="ECO:0000256" key="4">
    <source>
        <dbReference type="ARBA" id="ARBA00022989"/>
    </source>
</evidence>
<dbReference type="Proteomes" id="UP000076490">
    <property type="component" value="Unassembled WGS sequence"/>
</dbReference>
<dbReference type="AlphaFoldDB" id="A0A161SQ18"/>
<feature type="domain" description="Major facilitator superfamily (MFS) profile" evidence="7">
    <location>
        <begin position="11"/>
        <end position="388"/>
    </location>
</feature>
<reference evidence="8 9" key="1">
    <citation type="submission" date="2016-01" db="EMBL/GenBank/DDBJ databases">
        <title>Whole genome sequencing of Bhargavaea cecembensis T14.</title>
        <authorList>
            <person name="Hong K.W."/>
        </authorList>
    </citation>
    <scope>NUCLEOTIDE SEQUENCE [LARGE SCALE GENOMIC DNA]</scope>
    <source>
        <strain evidence="8 9">T14</strain>
    </source>
</reference>
<dbReference type="InterPro" id="IPR020846">
    <property type="entry name" value="MFS_dom"/>
</dbReference>
<organism evidence="8 9">
    <name type="scientific">Bhargavaea cecembensis</name>
    <dbReference type="NCBI Taxonomy" id="394098"/>
    <lineage>
        <taxon>Bacteria</taxon>
        <taxon>Bacillati</taxon>
        <taxon>Bacillota</taxon>
        <taxon>Bacilli</taxon>
        <taxon>Bacillales</taxon>
        <taxon>Caryophanaceae</taxon>
        <taxon>Bhargavaea</taxon>
    </lineage>
</organism>
<evidence type="ECO:0000256" key="1">
    <source>
        <dbReference type="ARBA" id="ARBA00004651"/>
    </source>
</evidence>
<feature type="transmembrane region" description="Helical" evidence="6">
    <location>
        <begin position="272"/>
        <end position="291"/>
    </location>
</feature>
<sequence length="398" mass="42245">MKPEGKLWTRDFMIVSGVNFLMTLVFYLLVVIIGIYAADEYGATAIEAGLVTGLFIVGALAGRLFTGHSIESVGRRKTLFIGLTLFALTTALYFIQLGIPFLMLTRFLHGVALGIASTATGTIVAQIIPRARKGEGIGYYSMSSTLATAIGPFIGLYMSGKTGMTAIFGLCLAVSVVGLAVALFLRVPEAEDVAEPAEERRFSLSRIVEPRAIPIALVTMVVAFCYSGVLSFIGSYAIEIDLVSAASFFFLVYSVSVLLSRPFTGRLMDVKGANAVMYPAFVLFAAGLVLLGTAQNGLMLLVSGVLIGLGFGNMQSCTQAVAVKLTPSHRMGLATSTFFIALDVGLGFGPFLIGFLIAHMSFSTLYLILAAVVLVSALLYFSMHGKKEKAGLQVQAGL</sequence>
<dbReference type="GO" id="GO:0005886">
    <property type="term" value="C:plasma membrane"/>
    <property type="evidence" value="ECO:0007669"/>
    <property type="project" value="UniProtKB-SubCell"/>
</dbReference>
<protein>
    <submittedName>
        <fullName evidence="8">Multidrug MFS transporter</fullName>
    </submittedName>
</protein>
<evidence type="ECO:0000259" key="7">
    <source>
        <dbReference type="PROSITE" id="PS50850"/>
    </source>
</evidence>
<dbReference type="PANTHER" id="PTHR23531:SF1">
    <property type="entry name" value="QUINOLENE RESISTANCE PROTEIN NORA"/>
    <property type="match status" value="1"/>
</dbReference>
<feature type="transmembrane region" description="Helical" evidence="6">
    <location>
        <begin position="12"/>
        <end position="38"/>
    </location>
</feature>
<feature type="transmembrane region" description="Helical" evidence="6">
    <location>
        <begin position="335"/>
        <end position="358"/>
    </location>
</feature>
<evidence type="ECO:0000256" key="2">
    <source>
        <dbReference type="ARBA" id="ARBA00022448"/>
    </source>
</evidence>
<feature type="transmembrane region" description="Helical" evidence="6">
    <location>
        <begin position="297"/>
        <end position="314"/>
    </location>
</feature>
<accession>A0A161SQ18</accession>